<keyword evidence="1" id="KW-0812">Transmembrane</keyword>
<sequence length="138" mass="15379">MDNFFPSGSVAHSFARCMGVDSAVLVYILILTLLLGEAFSLHCHKCDSFHHEQCNNPLRSNKYLLKCPNKYRYCAISRLGNSTQRGCIPTALCARIDGDALDICCHCRKDGCNWDYGCTGHRIGGYWSKILANLVRGT</sequence>
<name>A0A1B0BX34_9MUSC</name>
<keyword evidence="1" id="KW-0472">Membrane</keyword>
<evidence type="ECO:0008006" key="4">
    <source>
        <dbReference type="Google" id="ProtNLM"/>
    </source>
</evidence>
<dbReference type="EnsemblMetazoa" id="GPPI043157-RA">
    <property type="protein sequence ID" value="GPPI043157-PA"/>
    <property type="gene ID" value="GPPI043157"/>
</dbReference>
<reference evidence="2" key="2">
    <citation type="submission" date="2020-05" db="UniProtKB">
        <authorList>
            <consortium name="EnsemblMetazoa"/>
        </authorList>
    </citation>
    <scope>IDENTIFICATION</scope>
    <source>
        <strain evidence="2">IAEA</strain>
    </source>
</reference>
<evidence type="ECO:0000256" key="1">
    <source>
        <dbReference type="SAM" id="Phobius"/>
    </source>
</evidence>
<dbReference type="AlphaFoldDB" id="A0A1B0BX34"/>
<organism evidence="2 3">
    <name type="scientific">Glossina palpalis gambiensis</name>
    <dbReference type="NCBI Taxonomy" id="67801"/>
    <lineage>
        <taxon>Eukaryota</taxon>
        <taxon>Metazoa</taxon>
        <taxon>Ecdysozoa</taxon>
        <taxon>Arthropoda</taxon>
        <taxon>Hexapoda</taxon>
        <taxon>Insecta</taxon>
        <taxon>Pterygota</taxon>
        <taxon>Neoptera</taxon>
        <taxon>Endopterygota</taxon>
        <taxon>Diptera</taxon>
        <taxon>Brachycera</taxon>
        <taxon>Muscomorpha</taxon>
        <taxon>Hippoboscoidea</taxon>
        <taxon>Glossinidae</taxon>
        <taxon>Glossina</taxon>
    </lineage>
</organism>
<reference evidence="3" key="1">
    <citation type="submission" date="2015-01" db="EMBL/GenBank/DDBJ databases">
        <authorList>
            <person name="Aksoy S."/>
            <person name="Warren W."/>
            <person name="Wilson R.K."/>
        </authorList>
    </citation>
    <scope>NUCLEOTIDE SEQUENCE [LARGE SCALE GENOMIC DNA]</scope>
    <source>
        <strain evidence="3">IAEA</strain>
    </source>
</reference>
<dbReference type="VEuPathDB" id="VectorBase:GPPI043157"/>
<keyword evidence="3" id="KW-1185">Reference proteome</keyword>
<accession>A0A1B0BX34</accession>
<dbReference type="EMBL" id="JXJN01022062">
    <property type="status" value="NOT_ANNOTATED_CDS"/>
    <property type="molecule type" value="Genomic_DNA"/>
</dbReference>
<protein>
    <recommendedName>
        <fullName evidence="4">Protein sleepless</fullName>
    </recommendedName>
</protein>
<feature type="transmembrane region" description="Helical" evidence="1">
    <location>
        <begin position="13"/>
        <end position="35"/>
    </location>
</feature>
<proteinExistence type="predicted"/>
<evidence type="ECO:0000313" key="2">
    <source>
        <dbReference type="EnsemblMetazoa" id="GPPI043157-PA"/>
    </source>
</evidence>
<keyword evidence="1" id="KW-1133">Transmembrane helix</keyword>
<evidence type="ECO:0000313" key="3">
    <source>
        <dbReference type="Proteomes" id="UP000092460"/>
    </source>
</evidence>
<dbReference type="Proteomes" id="UP000092460">
    <property type="component" value="Unassembled WGS sequence"/>
</dbReference>